<feature type="domain" description="Mannitol dehydrogenase N-terminal" evidence="3">
    <location>
        <begin position="1"/>
        <end position="246"/>
    </location>
</feature>
<dbReference type="PANTHER" id="PTHR43362:SF1">
    <property type="entry name" value="MANNITOL DEHYDROGENASE 2-RELATED"/>
    <property type="match status" value="1"/>
</dbReference>
<evidence type="ECO:0000256" key="1">
    <source>
        <dbReference type="ARBA" id="ARBA00023002"/>
    </source>
</evidence>
<comment type="catalytic activity">
    <reaction evidence="2">
        <text>D-mannitol 1-phosphate + NAD(+) = beta-D-fructose 6-phosphate + NADH + H(+)</text>
        <dbReference type="Rhea" id="RHEA:19661"/>
        <dbReference type="ChEBI" id="CHEBI:15378"/>
        <dbReference type="ChEBI" id="CHEBI:57540"/>
        <dbReference type="ChEBI" id="CHEBI:57634"/>
        <dbReference type="ChEBI" id="CHEBI:57945"/>
        <dbReference type="ChEBI" id="CHEBI:61381"/>
        <dbReference type="EC" id="1.1.1.17"/>
    </reaction>
</comment>
<dbReference type="Pfam" id="PF08125">
    <property type="entry name" value="Mannitol_dh_C"/>
    <property type="match status" value="1"/>
</dbReference>
<dbReference type="SUPFAM" id="SSF48179">
    <property type="entry name" value="6-phosphogluconate dehydrogenase C-terminal domain-like"/>
    <property type="match status" value="1"/>
</dbReference>
<dbReference type="Proteomes" id="UP000006461">
    <property type="component" value="Chromosome"/>
</dbReference>
<organism evidence="5 6">
    <name type="scientific">Modestobacter italicus (strain DSM 44449 / CECT 9708 / BC 501)</name>
    <dbReference type="NCBI Taxonomy" id="2732864"/>
    <lineage>
        <taxon>Bacteria</taxon>
        <taxon>Bacillati</taxon>
        <taxon>Actinomycetota</taxon>
        <taxon>Actinomycetes</taxon>
        <taxon>Geodermatophilales</taxon>
        <taxon>Geodermatophilaceae</taxon>
        <taxon>Modestobacter</taxon>
    </lineage>
</organism>
<evidence type="ECO:0000313" key="5">
    <source>
        <dbReference type="EMBL" id="CCH88472.1"/>
    </source>
</evidence>
<gene>
    <name evidence="5" type="primary">mtlD</name>
    <name evidence="5" type="ordered locus">MODMU_3046</name>
</gene>
<name>I4EYK9_MODI5</name>
<dbReference type="KEGG" id="mmar:MODMU_3046"/>
<sequence>MHLGLGNFFRAHQAWYTEHAPDAGDWGIAAFSGRSADLPNQLTAQEGLYTLITRAAEGDRFEVVGSLSAAYPGGEHEAWLDHLASSDVAAVTVTVTEAGYVRSADGGLDRDRPEVRQDVDALRRDLAAPVRTTPARLLAGFAARRRSDAGPIALVPCDNVAGNGAIAVGVVRDLAEMVDPQLADWCAEHVSKVTTMVDRITPRTDPGDERIVAEGPGWIDRAPVATEPFAEWVLSGAFPAGRPSWQDAGARFSDDIVPFEHRKLWLLNGAHSLLAYAGSIRGHTTVAEAVTDETCRSWMQQWWDEAVAHLDLPAADLQTYREALVTRFANPRIRHSLAQIATDGSQKLPERILPVVAEERSTGRMPEGAVRVLAAWVCHLRGHGVPVADPRADELTRRAAGPLPDAARRVLDTLDPHVGADGELVAAVAADAERLEREAGT</sequence>
<dbReference type="PANTHER" id="PTHR43362">
    <property type="entry name" value="MANNITOL DEHYDROGENASE DSF1-RELATED"/>
    <property type="match status" value="1"/>
</dbReference>
<evidence type="ECO:0000256" key="2">
    <source>
        <dbReference type="ARBA" id="ARBA00048615"/>
    </source>
</evidence>
<dbReference type="InterPro" id="IPR050988">
    <property type="entry name" value="Mannitol_DH/Oxidoreductase"/>
</dbReference>
<dbReference type="eggNOG" id="COG0246">
    <property type="taxonomic scope" value="Bacteria"/>
</dbReference>
<dbReference type="InterPro" id="IPR013131">
    <property type="entry name" value="Mannitol_DH_N"/>
</dbReference>
<reference evidence="5 6" key="1">
    <citation type="journal article" date="2012" name="J. Bacteriol.">
        <title>Genome Sequence of Radiation-Resistant Modestobacter marinus Strain BC501, a Representative Actinobacterium That Thrives on Calcareous Stone Surfaces.</title>
        <authorList>
            <person name="Normand P."/>
            <person name="Gury J."/>
            <person name="Pujic P."/>
            <person name="Chouaia B."/>
            <person name="Crotti E."/>
            <person name="Brusetti L."/>
            <person name="Daffonchio D."/>
            <person name="Vacherie B."/>
            <person name="Barbe V."/>
            <person name="Medigue C."/>
            <person name="Calteau A."/>
            <person name="Ghodhbane-Gtari F."/>
            <person name="Essoussi I."/>
            <person name="Nouioui I."/>
            <person name="Abbassi-Ghozzi I."/>
            <person name="Gtari M."/>
        </authorList>
    </citation>
    <scope>NUCLEOTIDE SEQUENCE [LARGE SCALE GENOMIC DNA]</scope>
    <source>
        <strain evidence="6">BC 501</strain>
    </source>
</reference>
<dbReference type="OrthoDB" id="271711at2"/>
<dbReference type="InterPro" id="IPR008927">
    <property type="entry name" value="6-PGluconate_DH-like_C_sf"/>
</dbReference>
<proteinExistence type="predicted"/>
<dbReference type="STRING" id="477641.MODMU_3046"/>
<dbReference type="InterPro" id="IPR013328">
    <property type="entry name" value="6PGD_dom2"/>
</dbReference>
<evidence type="ECO:0000259" key="3">
    <source>
        <dbReference type="Pfam" id="PF01232"/>
    </source>
</evidence>
<dbReference type="PATRIC" id="fig|477641.3.peg.2898"/>
<dbReference type="PRINTS" id="PR00084">
    <property type="entry name" value="MTLDHDRGNASE"/>
</dbReference>
<dbReference type="InterPro" id="IPR036291">
    <property type="entry name" value="NAD(P)-bd_dom_sf"/>
</dbReference>
<keyword evidence="6" id="KW-1185">Reference proteome</keyword>
<dbReference type="AlphaFoldDB" id="I4EYK9"/>
<dbReference type="GO" id="GO:0008926">
    <property type="term" value="F:mannitol-1-phosphate 5-dehydrogenase activity"/>
    <property type="evidence" value="ECO:0007669"/>
    <property type="project" value="UniProtKB-EC"/>
</dbReference>
<evidence type="ECO:0000313" key="6">
    <source>
        <dbReference type="Proteomes" id="UP000006461"/>
    </source>
</evidence>
<dbReference type="EMBL" id="FO203431">
    <property type="protein sequence ID" value="CCH88472.1"/>
    <property type="molecule type" value="Genomic_DNA"/>
</dbReference>
<dbReference type="InterPro" id="IPR013118">
    <property type="entry name" value="Mannitol_DH_C"/>
</dbReference>
<dbReference type="Pfam" id="PF01232">
    <property type="entry name" value="Mannitol_dh"/>
    <property type="match status" value="1"/>
</dbReference>
<dbReference type="GO" id="GO:0008866">
    <property type="term" value="F:fructuronate reductase activity"/>
    <property type="evidence" value="ECO:0007669"/>
    <property type="project" value="UniProtKB-EC"/>
</dbReference>
<evidence type="ECO:0000259" key="4">
    <source>
        <dbReference type="Pfam" id="PF08125"/>
    </source>
</evidence>
<dbReference type="Gene3D" id="3.40.50.720">
    <property type="entry name" value="NAD(P)-binding Rossmann-like Domain"/>
    <property type="match status" value="1"/>
</dbReference>
<dbReference type="InterPro" id="IPR000669">
    <property type="entry name" value="Mannitol_DH"/>
</dbReference>
<keyword evidence="1 5" id="KW-0560">Oxidoreductase</keyword>
<dbReference type="EC" id="1.1.1.57" evidence="5"/>
<feature type="domain" description="Mannitol dehydrogenase C-terminal" evidence="4">
    <location>
        <begin position="255"/>
        <end position="400"/>
    </location>
</feature>
<protein>
    <submittedName>
        <fullName evidence="5">Mannitol dehydrogenase</fullName>
        <ecNumber evidence="5">1.1.1.57</ecNumber>
    </submittedName>
</protein>
<dbReference type="HOGENOM" id="CLU_027324_0_0_11"/>
<dbReference type="Gene3D" id="1.10.1040.10">
    <property type="entry name" value="N-(1-d-carboxylethyl)-l-norvaline Dehydrogenase, domain 2"/>
    <property type="match status" value="1"/>
</dbReference>
<dbReference type="SUPFAM" id="SSF51735">
    <property type="entry name" value="NAD(P)-binding Rossmann-fold domains"/>
    <property type="match status" value="1"/>
</dbReference>
<accession>I4EYK9</accession>